<dbReference type="EnsemblMetazoa" id="MESCA006687-RA">
    <property type="protein sequence ID" value="MESCA006687-PA"/>
    <property type="gene ID" value="MESCA006687"/>
</dbReference>
<proteinExistence type="predicted"/>
<dbReference type="HOGENOM" id="CLU_2815380_0_0_1"/>
<reference evidence="1" key="2">
    <citation type="submission" date="2015-06" db="UniProtKB">
        <authorList>
            <consortium name="EnsemblMetazoa"/>
        </authorList>
    </citation>
    <scope>IDENTIFICATION</scope>
</reference>
<dbReference type="AlphaFoldDB" id="T1GSM7"/>
<evidence type="ECO:0000313" key="2">
    <source>
        <dbReference type="Proteomes" id="UP000015102"/>
    </source>
</evidence>
<keyword evidence="2" id="KW-1185">Reference proteome</keyword>
<dbReference type="Proteomes" id="UP000015102">
    <property type="component" value="Unassembled WGS sequence"/>
</dbReference>
<accession>T1GSM7</accession>
<dbReference type="EMBL" id="CAQQ02178036">
    <property type="status" value="NOT_ANNOTATED_CDS"/>
    <property type="molecule type" value="Genomic_DNA"/>
</dbReference>
<sequence>MTVSTTTTTQILYLCPKEPIYDRNQMILDTSAPRNRSMTVLNPNLCTLNKRKKIVRIGVFVEQKLIL</sequence>
<name>T1GSM7_MEGSC</name>
<organism evidence="1 2">
    <name type="scientific">Megaselia scalaris</name>
    <name type="common">Humpbacked fly</name>
    <name type="synonym">Phora scalaris</name>
    <dbReference type="NCBI Taxonomy" id="36166"/>
    <lineage>
        <taxon>Eukaryota</taxon>
        <taxon>Metazoa</taxon>
        <taxon>Ecdysozoa</taxon>
        <taxon>Arthropoda</taxon>
        <taxon>Hexapoda</taxon>
        <taxon>Insecta</taxon>
        <taxon>Pterygota</taxon>
        <taxon>Neoptera</taxon>
        <taxon>Endopterygota</taxon>
        <taxon>Diptera</taxon>
        <taxon>Brachycera</taxon>
        <taxon>Muscomorpha</taxon>
        <taxon>Platypezoidea</taxon>
        <taxon>Phoridae</taxon>
        <taxon>Megaseliini</taxon>
        <taxon>Megaselia</taxon>
    </lineage>
</organism>
<evidence type="ECO:0000313" key="1">
    <source>
        <dbReference type="EnsemblMetazoa" id="MESCA006687-PA"/>
    </source>
</evidence>
<dbReference type="EMBL" id="CAQQ02178035">
    <property type="status" value="NOT_ANNOTATED_CDS"/>
    <property type="molecule type" value="Genomic_DNA"/>
</dbReference>
<protein>
    <submittedName>
        <fullName evidence="1">Uncharacterized protein</fullName>
    </submittedName>
</protein>
<reference evidence="2" key="1">
    <citation type="submission" date="2013-02" db="EMBL/GenBank/DDBJ databases">
        <authorList>
            <person name="Hughes D."/>
        </authorList>
    </citation>
    <scope>NUCLEOTIDE SEQUENCE</scope>
    <source>
        <strain>Durham</strain>
        <strain evidence="2">NC isolate 2 -- Noor lab</strain>
    </source>
</reference>